<organism evidence="1 2">
    <name type="scientific">Nematostella vectensis</name>
    <name type="common">Starlet sea anemone</name>
    <dbReference type="NCBI Taxonomy" id="45351"/>
    <lineage>
        <taxon>Eukaryota</taxon>
        <taxon>Metazoa</taxon>
        <taxon>Cnidaria</taxon>
        <taxon>Anthozoa</taxon>
        <taxon>Hexacorallia</taxon>
        <taxon>Actiniaria</taxon>
        <taxon>Edwardsiidae</taxon>
        <taxon>Nematostella</taxon>
    </lineage>
</organism>
<dbReference type="InParanoid" id="A7RYG6"/>
<dbReference type="STRING" id="45351.A7RYG6"/>
<dbReference type="HOGENOM" id="CLU_009958_5_3_1"/>
<dbReference type="Proteomes" id="UP000001593">
    <property type="component" value="Unassembled WGS sequence"/>
</dbReference>
<protein>
    <recommendedName>
        <fullName evidence="3">Heat shock 70 kDa protein 12A</fullName>
    </recommendedName>
</protein>
<dbReference type="CDD" id="cd10229">
    <property type="entry name" value="ASKHA_NBD_HSP70_HSPA12"/>
    <property type="match status" value="1"/>
</dbReference>
<evidence type="ECO:0000313" key="1">
    <source>
        <dbReference type="EMBL" id="EDO43459.1"/>
    </source>
</evidence>
<dbReference type="EMBL" id="DS469553">
    <property type="protein sequence ID" value="EDO43459.1"/>
    <property type="molecule type" value="Genomic_DNA"/>
</dbReference>
<sequence length="598" mass="66998">MEENKRREIIIAIDFGATYSGFGFAALGAVNSADIHVFRGWGRGQGFSFYKTPTCVLLTEEGEFYRFGHAAHETYAKHLARNDGPEMLFFDRFKLLLYNAKNLDKETRVTAANGRSVCALDLFAVCLEYLKKVAMETINSTLSKNADTARYQASDVAWVLTVPAIWEPAAKEFMREAAYIAGLASQEDPEQLLIALEPEAASFYCRGLEMSDFVGETGEQLVNDMLRGTSGSYMVIDNGGGTLDITSHQLQKDGTVKEIYCPTGGQLGGMCVDQEFIAMLKKILGDDFITQFIRDYPNDWQKIMSDFEIQKRAEHGIDNEEISIVLPYNFVNAYSQVIGTDDNINESMRLYFREDEVTLRDGYMYVNLDIIKKFYQPVADKTIDLIKSLLNKERLGEVETLFLVGGFSQSVHLRRAIVEAFPNKRILTPRESELAIIKGAVMFAQNPNLLSARVMARTYGIDINEKFETGKHPETKRSRIDGVDFCEDVFDILVKEDEEVRVGEKRSFFFSPVHPLQTLARLRFFSTNNKSIGFTTDAGVVAENVQFEVVSPDTSQGLSRKIELDVYFGGTEIKVSAIDVTSGSSAKAALRLVTKTLA</sequence>
<dbReference type="SUPFAM" id="SSF53067">
    <property type="entry name" value="Actin-like ATPase domain"/>
    <property type="match status" value="2"/>
</dbReference>
<reference evidence="1 2" key="1">
    <citation type="journal article" date="2007" name="Science">
        <title>Sea anemone genome reveals ancestral eumetazoan gene repertoire and genomic organization.</title>
        <authorList>
            <person name="Putnam N.H."/>
            <person name="Srivastava M."/>
            <person name="Hellsten U."/>
            <person name="Dirks B."/>
            <person name="Chapman J."/>
            <person name="Salamov A."/>
            <person name="Terry A."/>
            <person name="Shapiro H."/>
            <person name="Lindquist E."/>
            <person name="Kapitonov V.V."/>
            <person name="Jurka J."/>
            <person name="Genikhovich G."/>
            <person name="Grigoriev I.V."/>
            <person name="Lucas S.M."/>
            <person name="Steele R.E."/>
            <person name="Finnerty J.R."/>
            <person name="Technau U."/>
            <person name="Martindale M.Q."/>
            <person name="Rokhsar D.S."/>
        </authorList>
    </citation>
    <scope>NUCLEOTIDE SEQUENCE [LARGE SCALE GENOMIC DNA]</scope>
    <source>
        <strain evidence="2">CH2 X CH6</strain>
    </source>
</reference>
<evidence type="ECO:0000313" key="2">
    <source>
        <dbReference type="Proteomes" id="UP000001593"/>
    </source>
</evidence>
<dbReference type="InterPro" id="IPR043129">
    <property type="entry name" value="ATPase_NBD"/>
</dbReference>
<evidence type="ECO:0008006" key="3">
    <source>
        <dbReference type="Google" id="ProtNLM"/>
    </source>
</evidence>
<keyword evidence="2" id="KW-1185">Reference proteome</keyword>
<dbReference type="eggNOG" id="KOG0101">
    <property type="taxonomic scope" value="Eukaryota"/>
</dbReference>
<dbReference type="PhylomeDB" id="A7RYG6"/>
<accession>A7RYG6</accession>
<gene>
    <name evidence="1" type="ORF">NEMVEDRAFT_v1g241559</name>
</gene>
<name>A7RYG6_NEMVE</name>
<dbReference type="PANTHER" id="PTHR14187:SF5">
    <property type="entry name" value="HEAT SHOCK 70 KDA PROTEIN 12A"/>
    <property type="match status" value="1"/>
</dbReference>
<dbReference type="Gene3D" id="3.30.420.40">
    <property type="match status" value="1"/>
</dbReference>
<dbReference type="OMA" id="DVQFICP"/>
<dbReference type="KEGG" id="nve:5515451"/>
<dbReference type="AlphaFoldDB" id="A7RYG6"/>
<dbReference type="PANTHER" id="PTHR14187">
    <property type="entry name" value="ALPHA KINASE/ELONGATION FACTOR 2 KINASE"/>
    <property type="match status" value="1"/>
</dbReference>
<proteinExistence type="predicted"/>